<evidence type="ECO:0000313" key="5">
    <source>
        <dbReference type="Proteomes" id="UP001614391"/>
    </source>
</evidence>
<evidence type="ECO:0000313" key="4">
    <source>
        <dbReference type="EMBL" id="MFI9122501.1"/>
    </source>
</evidence>
<gene>
    <name evidence="4" type="ORF">ACIGW0_24460</name>
</gene>
<dbReference type="PANTHER" id="PTHR43656">
    <property type="entry name" value="BINDING OXIDOREDUCTASE, PUTATIVE (AFU_ORTHOLOGUE AFUA_2G08260)-RELATED"/>
    <property type="match status" value="1"/>
</dbReference>
<dbReference type="RefSeq" id="WP_399618489.1">
    <property type="nucleotide sequence ID" value="NZ_JBITYT010000011.1"/>
</dbReference>
<dbReference type="Proteomes" id="UP001614391">
    <property type="component" value="Unassembled WGS sequence"/>
</dbReference>
<keyword evidence="5" id="KW-1185">Reference proteome</keyword>
<reference evidence="4 5" key="1">
    <citation type="submission" date="2024-10" db="EMBL/GenBank/DDBJ databases">
        <title>The Natural Products Discovery Center: Release of the First 8490 Sequenced Strains for Exploring Actinobacteria Biosynthetic Diversity.</title>
        <authorList>
            <person name="Kalkreuter E."/>
            <person name="Kautsar S.A."/>
            <person name="Yang D."/>
            <person name="Bader C.D."/>
            <person name="Teijaro C.N."/>
            <person name="Fluegel L."/>
            <person name="Davis C.M."/>
            <person name="Simpson J.R."/>
            <person name="Lauterbach L."/>
            <person name="Steele A.D."/>
            <person name="Gui C."/>
            <person name="Meng S."/>
            <person name="Li G."/>
            <person name="Viehrig K."/>
            <person name="Ye F."/>
            <person name="Su P."/>
            <person name="Kiefer A.F."/>
            <person name="Nichols A."/>
            <person name="Cepeda A.J."/>
            <person name="Yan W."/>
            <person name="Fan B."/>
            <person name="Jiang Y."/>
            <person name="Adhikari A."/>
            <person name="Zheng C.-J."/>
            <person name="Schuster L."/>
            <person name="Cowan T.M."/>
            <person name="Smanski M.J."/>
            <person name="Chevrette M.G."/>
            <person name="De Carvalho L.P.S."/>
            <person name="Shen B."/>
        </authorList>
    </citation>
    <scope>NUCLEOTIDE SEQUENCE [LARGE SCALE GENOMIC DNA]</scope>
    <source>
        <strain evidence="4 5">NPDC053346</strain>
    </source>
</reference>
<dbReference type="Pfam" id="PF00724">
    <property type="entry name" value="Oxidored_FMN"/>
    <property type="match status" value="1"/>
</dbReference>
<keyword evidence="1" id="KW-0285">Flavoprotein</keyword>
<dbReference type="SUPFAM" id="SSF51395">
    <property type="entry name" value="FMN-linked oxidoreductases"/>
    <property type="match status" value="1"/>
</dbReference>
<dbReference type="CDD" id="cd04747">
    <property type="entry name" value="OYE_like_5_FMN"/>
    <property type="match status" value="1"/>
</dbReference>
<name>A0ABW8CY14_STRBI</name>
<proteinExistence type="predicted"/>
<dbReference type="InterPro" id="IPR001155">
    <property type="entry name" value="OxRdtase_FMN_N"/>
</dbReference>
<evidence type="ECO:0000256" key="2">
    <source>
        <dbReference type="ARBA" id="ARBA00023002"/>
    </source>
</evidence>
<dbReference type="EMBL" id="JBITYT010000011">
    <property type="protein sequence ID" value="MFI9122501.1"/>
    <property type="molecule type" value="Genomic_DNA"/>
</dbReference>
<sequence>MTVTASPASRAAEILSRPVALNGLTVPNRIVMAPMTRMFSPDGVPGEDVRSYYARRAAAGVGLIVTEGTYVGHESAGQSDRVPRFHGEEQLAGWAEVADAVHAAGGTIVPQLWHIGMVRRQGQAPYADAPAMGPSGIRVDGTEGTGRAMTGSDLDDVIGAFAEAAAAAERIGFDGVELHGAHGYLVDQFLWERTNRRTDAYGGDAVSRTKFAAEIVAAVRAAVSSEFPVIFRYSQWKQEAYDARLAGTPQELEAILAPLVSAGVDAFHASTRRYWLPEFEGSDLNLAGWTRKLTGRPTITVGSVGLDGDFLHAFAGEGAGLGSLDNLLDRLERDEFDLVAVGRALLQDPQWASKVLAGRTDELKPYDAAALKTLS</sequence>
<keyword evidence="2" id="KW-0560">Oxidoreductase</keyword>
<dbReference type="InterPro" id="IPR051799">
    <property type="entry name" value="NADH_flavin_oxidoreductase"/>
</dbReference>
<dbReference type="PANTHER" id="PTHR43656:SF2">
    <property type="entry name" value="BINDING OXIDOREDUCTASE, PUTATIVE (AFU_ORTHOLOGUE AFUA_2G08260)-RELATED"/>
    <property type="match status" value="1"/>
</dbReference>
<dbReference type="Gene3D" id="3.20.20.70">
    <property type="entry name" value="Aldolase class I"/>
    <property type="match status" value="1"/>
</dbReference>
<protein>
    <submittedName>
        <fullName evidence="4">NADH:flavin oxidoreductase</fullName>
    </submittedName>
</protein>
<accession>A0ABW8CY14</accession>
<comment type="caution">
    <text evidence="4">The sequence shown here is derived from an EMBL/GenBank/DDBJ whole genome shotgun (WGS) entry which is preliminary data.</text>
</comment>
<organism evidence="4 5">
    <name type="scientific">Streptomyces bikiniensis</name>
    <dbReference type="NCBI Taxonomy" id="1896"/>
    <lineage>
        <taxon>Bacteria</taxon>
        <taxon>Bacillati</taxon>
        <taxon>Actinomycetota</taxon>
        <taxon>Actinomycetes</taxon>
        <taxon>Kitasatosporales</taxon>
        <taxon>Streptomycetaceae</taxon>
        <taxon>Streptomyces</taxon>
    </lineage>
</organism>
<evidence type="ECO:0000259" key="3">
    <source>
        <dbReference type="Pfam" id="PF00724"/>
    </source>
</evidence>
<dbReference type="InterPro" id="IPR013785">
    <property type="entry name" value="Aldolase_TIM"/>
</dbReference>
<evidence type="ECO:0000256" key="1">
    <source>
        <dbReference type="ARBA" id="ARBA00022630"/>
    </source>
</evidence>
<feature type="domain" description="NADH:flavin oxidoreductase/NADH oxidase N-terminal" evidence="3">
    <location>
        <begin position="17"/>
        <end position="362"/>
    </location>
</feature>